<dbReference type="InterPro" id="IPR019734">
    <property type="entry name" value="TPR_rpt"/>
</dbReference>
<organism evidence="6 7">
    <name type="scientific">Gemmata palustris</name>
    <dbReference type="NCBI Taxonomy" id="2822762"/>
    <lineage>
        <taxon>Bacteria</taxon>
        <taxon>Pseudomonadati</taxon>
        <taxon>Planctomycetota</taxon>
        <taxon>Planctomycetia</taxon>
        <taxon>Gemmatales</taxon>
        <taxon>Gemmataceae</taxon>
        <taxon>Gemmata</taxon>
    </lineage>
</organism>
<feature type="chain" id="PRO_5045795956" evidence="5">
    <location>
        <begin position="21"/>
        <end position="361"/>
    </location>
</feature>
<dbReference type="InterPro" id="IPR011990">
    <property type="entry name" value="TPR-like_helical_dom_sf"/>
</dbReference>
<evidence type="ECO:0000256" key="4">
    <source>
        <dbReference type="SAM" id="MobiDB-lite"/>
    </source>
</evidence>
<feature type="region of interest" description="Disordered" evidence="4">
    <location>
        <begin position="338"/>
        <end position="361"/>
    </location>
</feature>
<evidence type="ECO:0000256" key="5">
    <source>
        <dbReference type="SAM" id="SignalP"/>
    </source>
</evidence>
<accession>A0ABS5BZ83</accession>
<keyword evidence="7" id="KW-1185">Reference proteome</keyword>
<feature type="signal peptide" evidence="5">
    <location>
        <begin position="1"/>
        <end position="20"/>
    </location>
</feature>
<evidence type="ECO:0000256" key="2">
    <source>
        <dbReference type="ARBA" id="ARBA00022803"/>
    </source>
</evidence>
<dbReference type="Proteomes" id="UP000676565">
    <property type="component" value="Unassembled WGS sequence"/>
</dbReference>
<reference evidence="6 7" key="1">
    <citation type="submission" date="2021-04" db="EMBL/GenBank/DDBJ databases">
        <authorList>
            <person name="Ivanova A."/>
        </authorList>
    </citation>
    <scope>NUCLEOTIDE SEQUENCE [LARGE SCALE GENOMIC DNA]</scope>
    <source>
        <strain evidence="6 7">G18</strain>
    </source>
</reference>
<keyword evidence="2 3" id="KW-0802">TPR repeat</keyword>
<protein>
    <submittedName>
        <fullName evidence="6">Tetratricopeptide repeat protein</fullName>
    </submittedName>
</protein>
<gene>
    <name evidence="6" type="ORF">J8F10_27680</name>
</gene>
<evidence type="ECO:0000256" key="1">
    <source>
        <dbReference type="ARBA" id="ARBA00022737"/>
    </source>
</evidence>
<dbReference type="EMBL" id="JAGKQQ010000001">
    <property type="protein sequence ID" value="MBP3959042.1"/>
    <property type="molecule type" value="Genomic_DNA"/>
</dbReference>
<dbReference type="RefSeq" id="WP_210659537.1">
    <property type="nucleotide sequence ID" value="NZ_JAGKQQ010000001.1"/>
</dbReference>
<dbReference type="PANTHER" id="PTHR44858:SF1">
    <property type="entry name" value="UDP-N-ACETYLGLUCOSAMINE--PEPTIDE N-ACETYLGLUCOSAMINYLTRANSFERASE SPINDLY-RELATED"/>
    <property type="match status" value="1"/>
</dbReference>
<evidence type="ECO:0000256" key="3">
    <source>
        <dbReference type="PROSITE-ProRule" id="PRU00339"/>
    </source>
</evidence>
<keyword evidence="5" id="KW-0732">Signal</keyword>
<dbReference type="PANTHER" id="PTHR44858">
    <property type="entry name" value="TETRATRICOPEPTIDE REPEAT PROTEIN 6"/>
    <property type="match status" value="1"/>
</dbReference>
<dbReference type="SUPFAM" id="SSF48452">
    <property type="entry name" value="TPR-like"/>
    <property type="match status" value="2"/>
</dbReference>
<keyword evidence="1" id="KW-0677">Repeat</keyword>
<evidence type="ECO:0000313" key="6">
    <source>
        <dbReference type="EMBL" id="MBP3959042.1"/>
    </source>
</evidence>
<name>A0ABS5BZ83_9BACT</name>
<dbReference type="SMART" id="SM00028">
    <property type="entry name" value="TPR"/>
    <property type="match status" value="4"/>
</dbReference>
<evidence type="ECO:0000313" key="7">
    <source>
        <dbReference type="Proteomes" id="UP000676565"/>
    </source>
</evidence>
<feature type="repeat" description="TPR" evidence="3">
    <location>
        <begin position="207"/>
        <end position="240"/>
    </location>
</feature>
<feature type="repeat" description="TPR" evidence="3">
    <location>
        <begin position="173"/>
        <end position="206"/>
    </location>
</feature>
<dbReference type="Pfam" id="PF13432">
    <property type="entry name" value="TPR_16"/>
    <property type="match status" value="1"/>
</dbReference>
<comment type="caution">
    <text evidence="6">The sequence shown here is derived from an EMBL/GenBank/DDBJ whole genome shotgun (WGS) entry which is preliminary data.</text>
</comment>
<feature type="repeat" description="TPR" evidence="3">
    <location>
        <begin position="139"/>
        <end position="172"/>
    </location>
</feature>
<sequence length="361" mass="40007">MRRFPLVLVLLGLAPVPARAGAADEWVGQTVFPIKDRLPLCDASGKAIGEFSYSGTVARELGEWLEIRHVIHPGPYVGRVKKAEVVRAAGAEKFFSEKIKADSKNTWAYRNRATVRVLNKDHDGAIDDLTAAIDLDPHFSLYVERGRARRAKGDPDGAVKDYDEALRLEPGYSVALNNRGVLWEAKGRLDAAIEDYTAAIKSDPKYSTPWRNRGLVYQRKGDYEQAARDFAEAGRLDPTSTLLMDDLAWLLATCPDGTVRNGKRALELAKRACELTGFNEPLLLETLAAACAETGDFAKATEYQKKVLTDKEYEKRFGAGTREKLKLYESEKAFRTIPPKGVAIKPPAPETPTSKPRSEQK</sequence>
<dbReference type="Pfam" id="PF13429">
    <property type="entry name" value="TPR_15"/>
    <property type="match status" value="1"/>
</dbReference>
<proteinExistence type="predicted"/>
<dbReference type="InterPro" id="IPR050498">
    <property type="entry name" value="Ycf3"/>
</dbReference>
<dbReference type="Gene3D" id="1.25.40.10">
    <property type="entry name" value="Tetratricopeptide repeat domain"/>
    <property type="match status" value="1"/>
</dbReference>
<dbReference type="PROSITE" id="PS50005">
    <property type="entry name" value="TPR"/>
    <property type="match status" value="3"/>
</dbReference>